<gene>
    <name evidence="9" type="ORF">SCF082_LOCUS38814</name>
    <name evidence="10" type="ORF">SCF082_LOCUS39048</name>
</gene>
<accession>A0ABP0Q1Y0</accession>
<evidence type="ECO:0000256" key="5">
    <source>
        <dbReference type="ARBA" id="ARBA00022786"/>
    </source>
</evidence>
<keyword evidence="4 9" id="KW-0808">Transferase</keyword>
<dbReference type="Proteomes" id="UP001642464">
    <property type="component" value="Unassembled WGS sequence"/>
</dbReference>
<sequence>MAYGIFFRRPASSVVPLRLPKATPLGLVALLQMPGVAQKAMKSQAKARDETASRGERVDFFIAPHFFGDDFSLDEVSQETDEDVWESPEETDVGARPVPRRSAGPDAGTDQEKGDDGGCILQRCALVARRADARMSRQPLRAWRQQFRFVAAAAAAAAQPPGMMDSRASGTAPQVSAAALASVQADLDALRWLPDPPPPPAQRLGEWLMNSLGYLFLFIEGDALFTVYACQALQMLAKSDPDGDGQSRLLHGLWLGMPLLSKLSLAACTNTAALDLLHCLLEAKCPSARSGVRCAVRSLAHALANAEGSGEEEEEKTAMHLEPPPIGTADTNNWPPELEGMVDHPLMPTEDELVPSWAEFHHELFQELACPNAGDASDPSLVTLANFETKASLLAEHATVHAVESSSRPFTKKYTCSSIPAAWNRNMLSSEEPEETSSSSSESPWQTVSSCKLPIYYEENAPVGSDEYIVDPAKRGKAVLMSRRSIRSSTKVHNWAQAVASAEAAGALAVVVFNDLDAMEPFRMGLFGEKLPNIPAFMVSGKDGQALCAAKDCDILIVRSVLASHASTPPWPLAGGRMADIAQAWSLLEALSEHDELDELLQRMSVPEKRVWLTRRLVRHHRSQQAEPGDVLSEPPLAFVEGDRWLPPGKQLEALRKQYCEGTGIGSPDICGDFEVRFRGEQGVGSAVVREWMDLVAREVYLQPQLRLLRSFDQRQTFWPDTAATFCNDCWKMDYEILGCLVGLALWQNCTLDLPLHPHTCAMLFGFPPESIQSSLADLDPDLYRNKVEWLLANSVDDLGISFSDSLGLGHEDSQDVDMDAESLPALLSVQDRLKGDRRGCPVALRRVGASEVSLQDSVELVTDANKQLFVELLQAWRLKDGIRLQIEAMARGLSKVLPENLRQEMHHLLTPSEIAQLLSGLGTLNVDDWESHTAYTHGLFKESQTVRWFWQVVRQWASSEEQLLQQLLQFVTGSARVPVGGFRELVGFNGAKHAFTLSGASHLSKEALPVAHTCICTLDMPHYPDFETCRHKMTQMLRLGQKHFDEGAGRAEVD</sequence>
<dbReference type="PANTHER" id="PTHR11254:SF429">
    <property type="entry name" value="E3 UBIQUITIN-PROTEIN LIGASE SU(DX)"/>
    <property type="match status" value="1"/>
</dbReference>
<dbReference type="InterPro" id="IPR000569">
    <property type="entry name" value="HECT_dom"/>
</dbReference>
<dbReference type="EMBL" id="CAXAMM010038918">
    <property type="protein sequence ID" value="CAK9082103.1"/>
    <property type="molecule type" value="Genomic_DNA"/>
</dbReference>
<evidence type="ECO:0000256" key="3">
    <source>
        <dbReference type="ARBA" id="ARBA00012485"/>
    </source>
</evidence>
<dbReference type="Pfam" id="PF02225">
    <property type="entry name" value="PA"/>
    <property type="match status" value="1"/>
</dbReference>
<organism evidence="9 11">
    <name type="scientific">Durusdinium trenchii</name>
    <dbReference type="NCBI Taxonomy" id="1381693"/>
    <lineage>
        <taxon>Eukaryota</taxon>
        <taxon>Sar</taxon>
        <taxon>Alveolata</taxon>
        <taxon>Dinophyceae</taxon>
        <taxon>Suessiales</taxon>
        <taxon>Symbiodiniaceae</taxon>
        <taxon>Durusdinium</taxon>
    </lineage>
</organism>
<dbReference type="InterPro" id="IPR050409">
    <property type="entry name" value="E3_ubiq-protein_ligase"/>
</dbReference>
<comment type="pathway">
    <text evidence="2">Protein modification; protein ubiquitination.</text>
</comment>
<reference evidence="9 11" key="1">
    <citation type="submission" date="2024-02" db="EMBL/GenBank/DDBJ databases">
        <authorList>
            <person name="Chen Y."/>
            <person name="Shah S."/>
            <person name="Dougan E. K."/>
            <person name="Thang M."/>
            <person name="Chan C."/>
        </authorList>
    </citation>
    <scope>NUCLEOTIDE SEQUENCE [LARGE SCALE GENOMIC DNA]</scope>
</reference>
<comment type="caution">
    <text evidence="9">The sequence shown here is derived from an EMBL/GenBank/DDBJ whole genome shotgun (WGS) entry which is preliminary data.</text>
</comment>
<dbReference type="SUPFAM" id="SSF56204">
    <property type="entry name" value="Hect, E3 ligase catalytic domain"/>
    <property type="match status" value="1"/>
</dbReference>
<feature type="compositionally biased region" description="Acidic residues" evidence="7">
    <location>
        <begin position="77"/>
        <end position="92"/>
    </location>
</feature>
<evidence type="ECO:0000256" key="4">
    <source>
        <dbReference type="ARBA" id="ARBA00022679"/>
    </source>
</evidence>
<dbReference type="Gene3D" id="3.90.1750.10">
    <property type="entry name" value="Hect, E3 ligase catalytic domains"/>
    <property type="match status" value="1"/>
</dbReference>
<evidence type="ECO:0000256" key="2">
    <source>
        <dbReference type="ARBA" id="ARBA00004906"/>
    </source>
</evidence>
<keyword evidence="5 6" id="KW-0833">Ubl conjugation pathway</keyword>
<evidence type="ECO:0000313" key="10">
    <source>
        <dbReference type="EMBL" id="CAK9082103.1"/>
    </source>
</evidence>
<dbReference type="GO" id="GO:0016740">
    <property type="term" value="F:transferase activity"/>
    <property type="evidence" value="ECO:0007669"/>
    <property type="project" value="UniProtKB-KW"/>
</dbReference>
<keyword evidence="11" id="KW-1185">Reference proteome</keyword>
<dbReference type="Gene3D" id="3.30.2410.10">
    <property type="entry name" value="Hect, E3 ligase catalytic domain"/>
    <property type="match status" value="1"/>
</dbReference>
<dbReference type="Gene3D" id="3.30.2160.10">
    <property type="entry name" value="Hect, E3 ligase catalytic domain"/>
    <property type="match status" value="1"/>
</dbReference>
<dbReference type="InterPro" id="IPR035983">
    <property type="entry name" value="Hect_E3_ubiquitin_ligase"/>
</dbReference>
<evidence type="ECO:0000313" key="11">
    <source>
        <dbReference type="Proteomes" id="UP001642464"/>
    </source>
</evidence>
<evidence type="ECO:0000256" key="1">
    <source>
        <dbReference type="ARBA" id="ARBA00000885"/>
    </source>
</evidence>
<dbReference type="EC" id="2.3.2.26" evidence="3"/>
<proteinExistence type="predicted"/>
<dbReference type="InterPro" id="IPR003137">
    <property type="entry name" value="PA_domain"/>
</dbReference>
<evidence type="ECO:0000259" key="8">
    <source>
        <dbReference type="PROSITE" id="PS50237"/>
    </source>
</evidence>
<dbReference type="PANTHER" id="PTHR11254">
    <property type="entry name" value="HECT DOMAIN UBIQUITIN-PROTEIN LIGASE"/>
    <property type="match status" value="1"/>
</dbReference>
<evidence type="ECO:0000256" key="6">
    <source>
        <dbReference type="PROSITE-ProRule" id="PRU00104"/>
    </source>
</evidence>
<dbReference type="PROSITE" id="PS50237">
    <property type="entry name" value="HECT"/>
    <property type="match status" value="1"/>
</dbReference>
<evidence type="ECO:0000313" key="9">
    <source>
        <dbReference type="EMBL" id="CAK9081578.1"/>
    </source>
</evidence>
<protein>
    <recommendedName>
        <fullName evidence="3">HECT-type E3 ubiquitin transferase</fullName>
        <ecNumber evidence="3">2.3.2.26</ecNumber>
    </recommendedName>
</protein>
<dbReference type="SMART" id="SM00119">
    <property type="entry name" value="HECTc"/>
    <property type="match status" value="1"/>
</dbReference>
<feature type="active site" description="Glycyl thioester intermediate" evidence="6">
    <location>
        <position position="1015"/>
    </location>
</feature>
<feature type="region of interest" description="Disordered" evidence="7">
    <location>
        <begin position="77"/>
        <end position="115"/>
    </location>
</feature>
<name>A0ABP0Q1Y0_9DINO</name>
<comment type="catalytic activity">
    <reaction evidence="1">
        <text>S-ubiquitinyl-[E2 ubiquitin-conjugating enzyme]-L-cysteine + [acceptor protein]-L-lysine = [E2 ubiquitin-conjugating enzyme]-L-cysteine + N(6)-ubiquitinyl-[acceptor protein]-L-lysine.</text>
        <dbReference type="EC" id="2.3.2.26"/>
    </reaction>
</comment>
<feature type="region of interest" description="Disordered" evidence="7">
    <location>
        <begin position="306"/>
        <end position="327"/>
    </location>
</feature>
<dbReference type="Pfam" id="PF00632">
    <property type="entry name" value="HECT"/>
    <property type="match status" value="1"/>
</dbReference>
<dbReference type="EMBL" id="CAXAMM010038862">
    <property type="protein sequence ID" value="CAK9081578.1"/>
    <property type="molecule type" value="Genomic_DNA"/>
</dbReference>
<evidence type="ECO:0000256" key="7">
    <source>
        <dbReference type="SAM" id="MobiDB-lite"/>
    </source>
</evidence>
<dbReference type="Gene3D" id="3.50.30.30">
    <property type="match status" value="1"/>
</dbReference>
<feature type="domain" description="HECT" evidence="8">
    <location>
        <begin position="666"/>
        <end position="1048"/>
    </location>
</feature>